<dbReference type="Proteomes" id="UP000593568">
    <property type="component" value="Unassembled WGS sequence"/>
</dbReference>
<keyword evidence="2" id="KW-1185">Reference proteome</keyword>
<organism evidence="1 2">
    <name type="scientific">Gossypium trilobum</name>
    <dbReference type="NCBI Taxonomy" id="34281"/>
    <lineage>
        <taxon>Eukaryota</taxon>
        <taxon>Viridiplantae</taxon>
        <taxon>Streptophyta</taxon>
        <taxon>Embryophyta</taxon>
        <taxon>Tracheophyta</taxon>
        <taxon>Spermatophyta</taxon>
        <taxon>Magnoliopsida</taxon>
        <taxon>eudicotyledons</taxon>
        <taxon>Gunneridae</taxon>
        <taxon>Pentapetalae</taxon>
        <taxon>rosids</taxon>
        <taxon>malvids</taxon>
        <taxon>Malvales</taxon>
        <taxon>Malvaceae</taxon>
        <taxon>Malvoideae</taxon>
        <taxon>Gossypium</taxon>
    </lineage>
</organism>
<protein>
    <recommendedName>
        <fullName evidence="3">CCHC-type domain-containing protein</fullName>
    </recommendedName>
</protein>
<accession>A0A7J9F470</accession>
<dbReference type="GO" id="GO:0008270">
    <property type="term" value="F:zinc ion binding"/>
    <property type="evidence" value="ECO:0007669"/>
    <property type="project" value="InterPro"/>
</dbReference>
<reference evidence="1 2" key="1">
    <citation type="journal article" date="2019" name="Genome Biol. Evol.">
        <title>Insights into the evolution of the New World diploid cottons (Gossypium, subgenus Houzingenia) based on genome sequencing.</title>
        <authorList>
            <person name="Grover C.E."/>
            <person name="Arick M.A. 2nd"/>
            <person name="Thrash A."/>
            <person name="Conover J.L."/>
            <person name="Sanders W.S."/>
            <person name="Peterson D.G."/>
            <person name="Frelichowski J.E."/>
            <person name="Scheffler J.A."/>
            <person name="Scheffler B.E."/>
            <person name="Wendel J.F."/>
        </authorList>
    </citation>
    <scope>NUCLEOTIDE SEQUENCE [LARGE SCALE GENOMIC DNA]</scope>
    <source>
        <strain evidence="1">8</strain>
        <tissue evidence="1">Leaf</tissue>
    </source>
</reference>
<proteinExistence type="predicted"/>
<dbReference type="EMBL" id="JABEZW010000011">
    <property type="protein sequence ID" value="MBA0780099.1"/>
    <property type="molecule type" value="Genomic_DNA"/>
</dbReference>
<dbReference type="SUPFAM" id="SSF57756">
    <property type="entry name" value="Retrovirus zinc finger-like domains"/>
    <property type="match status" value="1"/>
</dbReference>
<dbReference type="GO" id="GO:0003676">
    <property type="term" value="F:nucleic acid binding"/>
    <property type="evidence" value="ECO:0007669"/>
    <property type="project" value="InterPro"/>
</dbReference>
<comment type="caution">
    <text evidence="1">The sequence shown here is derived from an EMBL/GenBank/DDBJ whole genome shotgun (WGS) entry which is preliminary data.</text>
</comment>
<sequence length="172" mass="19443">MLLLCSLPLSYKSFRETLFYGRDKLSFEDVNVHLLSKDKLENEFGSDSKADRQASILVASKKRDKKCCYCKKLGHVKADCYKLRNKKAAKSNKEDVVGANLADESGGDFLLVSRSESFKLECGVVCMENDSSSKIIGIGTIKIRMHDGTIRTLCTLFAKESHLLEYFRLERL</sequence>
<evidence type="ECO:0000313" key="1">
    <source>
        <dbReference type="EMBL" id="MBA0780099.1"/>
    </source>
</evidence>
<dbReference type="InterPro" id="IPR036875">
    <property type="entry name" value="Znf_CCHC_sf"/>
</dbReference>
<dbReference type="Gene3D" id="4.10.60.10">
    <property type="entry name" value="Zinc finger, CCHC-type"/>
    <property type="match status" value="1"/>
</dbReference>
<evidence type="ECO:0008006" key="3">
    <source>
        <dbReference type="Google" id="ProtNLM"/>
    </source>
</evidence>
<gene>
    <name evidence="1" type="ORF">Gotri_004239</name>
</gene>
<dbReference type="AlphaFoldDB" id="A0A7J9F470"/>
<name>A0A7J9F470_9ROSI</name>
<evidence type="ECO:0000313" key="2">
    <source>
        <dbReference type="Proteomes" id="UP000593568"/>
    </source>
</evidence>